<dbReference type="GO" id="GO:0004777">
    <property type="term" value="F:succinate-semialdehyde dehydrogenase (NAD+) activity"/>
    <property type="evidence" value="ECO:0007669"/>
    <property type="project" value="TreeGrafter"/>
</dbReference>
<keyword evidence="1" id="KW-0560">Oxidoreductase</keyword>
<proteinExistence type="predicted"/>
<gene>
    <name evidence="3" type="ORF">DXG03_000077</name>
</gene>
<organism evidence="3 4">
    <name type="scientific">Asterophora parasitica</name>
    <dbReference type="NCBI Taxonomy" id="117018"/>
    <lineage>
        <taxon>Eukaryota</taxon>
        <taxon>Fungi</taxon>
        <taxon>Dikarya</taxon>
        <taxon>Basidiomycota</taxon>
        <taxon>Agaricomycotina</taxon>
        <taxon>Agaricomycetes</taxon>
        <taxon>Agaricomycetidae</taxon>
        <taxon>Agaricales</taxon>
        <taxon>Tricholomatineae</taxon>
        <taxon>Lyophyllaceae</taxon>
        <taxon>Asterophora</taxon>
    </lineage>
</organism>
<reference evidence="3" key="1">
    <citation type="submission" date="2020-07" db="EMBL/GenBank/DDBJ databases">
        <authorList>
            <person name="Nieuwenhuis M."/>
            <person name="Van De Peppel L.J.J."/>
        </authorList>
    </citation>
    <scope>NUCLEOTIDE SEQUENCE</scope>
    <source>
        <strain evidence="3">AP01</strain>
        <tissue evidence="3">Mycelium</tissue>
    </source>
</reference>
<dbReference type="Proteomes" id="UP000775547">
    <property type="component" value="Unassembled WGS sequence"/>
</dbReference>
<dbReference type="Pfam" id="PF00171">
    <property type="entry name" value="Aldedh"/>
    <property type="match status" value="1"/>
</dbReference>
<comment type="caution">
    <text evidence="3">The sequence shown here is derived from an EMBL/GenBank/DDBJ whole genome shotgun (WGS) entry which is preliminary data.</text>
</comment>
<evidence type="ECO:0000313" key="3">
    <source>
        <dbReference type="EMBL" id="KAG5648730.1"/>
    </source>
</evidence>
<dbReference type="InterPro" id="IPR015590">
    <property type="entry name" value="Aldehyde_DH_dom"/>
</dbReference>
<dbReference type="InterPro" id="IPR016161">
    <property type="entry name" value="Ald_DH/histidinol_DH"/>
</dbReference>
<dbReference type="OrthoDB" id="310895at2759"/>
<reference evidence="3" key="2">
    <citation type="submission" date="2021-10" db="EMBL/GenBank/DDBJ databases">
        <title>Phylogenomics reveals ancestral predisposition of the termite-cultivated fungus Termitomyces towards a domesticated lifestyle.</title>
        <authorList>
            <person name="Auxier B."/>
            <person name="Grum-Grzhimaylo A."/>
            <person name="Cardenas M.E."/>
            <person name="Lodge J.D."/>
            <person name="Laessoe T."/>
            <person name="Pedersen O."/>
            <person name="Smith M.E."/>
            <person name="Kuyper T.W."/>
            <person name="Franco-Molano E.A."/>
            <person name="Baroni T.J."/>
            <person name="Aanen D.K."/>
        </authorList>
    </citation>
    <scope>NUCLEOTIDE SEQUENCE</scope>
    <source>
        <strain evidence="3">AP01</strain>
        <tissue evidence="3">Mycelium</tissue>
    </source>
</reference>
<dbReference type="SUPFAM" id="SSF53720">
    <property type="entry name" value="ALDH-like"/>
    <property type="match status" value="1"/>
</dbReference>
<dbReference type="EMBL" id="JABCKV010000001">
    <property type="protein sequence ID" value="KAG5648730.1"/>
    <property type="molecule type" value="Genomic_DNA"/>
</dbReference>
<dbReference type="InterPro" id="IPR016162">
    <property type="entry name" value="Ald_DH_N"/>
</dbReference>
<dbReference type="InterPro" id="IPR050740">
    <property type="entry name" value="Aldehyde_DH_Superfamily"/>
</dbReference>
<dbReference type="AlphaFoldDB" id="A0A9P7GK17"/>
<dbReference type="PANTHER" id="PTHR43353">
    <property type="entry name" value="SUCCINATE-SEMIALDEHYDE DEHYDROGENASE, MITOCHONDRIAL"/>
    <property type="match status" value="1"/>
</dbReference>
<evidence type="ECO:0000313" key="4">
    <source>
        <dbReference type="Proteomes" id="UP000775547"/>
    </source>
</evidence>
<feature type="domain" description="Aldehyde dehydrogenase" evidence="2">
    <location>
        <begin position="27"/>
        <end position="81"/>
    </location>
</feature>
<sequence>MASIQASAFGLKDPSLIKFQGFIDGKWIDAKNGEKVTVINPATLEELGKVPDMGIVETTEAIEAASRAFPAWSRTTAKVRLGDITLLKHILLKRIFWYTA</sequence>
<protein>
    <recommendedName>
        <fullName evidence="2">Aldehyde dehydrogenase domain-containing protein</fullName>
    </recommendedName>
</protein>
<evidence type="ECO:0000256" key="1">
    <source>
        <dbReference type="ARBA" id="ARBA00023002"/>
    </source>
</evidence>
<keyword evidence="4" id="KW-1185">Reference proteome</keyword>
<name>A0A9P7GK17_9AGAR</name>
<dbReference type="Gene3D" id="3.40.605.10">
    <property type="entry name" value="Aldehyde Dehydrogenase, Chain A, domain 1"/>
    <property type="match status" value="1"/>
</dbReference>
<dbReference type="GO" id="GO:0009450">
    <property type="term" value="P:gamma-aminobutyric acid catabolic process"/>
    <property type="evidence" value="ECO:0007669"/>
    <property type="project" value="TreeGrafter"/>
</dbReference>
<accession>A0A9P7GK17</accession>
<dbReference type="PANTHER" id="PTHR43353:SF5">
    <property type="entry name" value="SUCCINATE-SEMIALDEHYDE DEHYDROGENASE, MITOCHONDRIAL"/>
    <property type="match status" value="1"/>
</dbReference>
<evidence type="ECO:0000259" key="2">
    <source>
        <dbReference type="Pfam" id="PF00171"/>
    </source>
</evidence>